<accession>A0A8I1MST6</accession>
<dbReference type="SUPFAM" id="SSF54285">
    <property type="entry name" value="MoaD/ThiS"/>
    <property type="match status" value="1"/>
</dbReference>
<comment type="similarity">
    <text evidence="1 2">Belongs to the UPF0125 (RnfH) family.</text>
</comment>
<evidence type="ECO:0000256" key="2">
    <source>
        <dbReference type="HAMAP-Rule" id="MF_00460"/>
    </source>
</evidence>
<dbReference type="InterPro" id="IPR005346">
    <property type="entry name" value="RnfH"/>
</dbReference>
<dbReference type="InterPro" id="IPR016155">
    <property type="entry name" value="Mopterin_synth/thiamin_S_b"/>
</dbReference>
<evidence type="ECO:0000313" key="3">
    <source>
        <dbReference type="EMBL" id="MBN8743175.1"/>
    </source>
</evidence>
<evidence type="ECO:0000256" key="1">
    <source>
        <dbReference type="ARBA" id="ARBA00010645"/>
    </source>
</evidence>
<comment type="caution">
    <text evidence="3">The sequence shown here is derived from an EMBL/GenBank/DDBJ whole genome shotgun (WGS) entry which is preliminary data.</text>
</comment>
<gene>
    <name evidence="3" type="ORF">J0I24_02600</name>
</gene>
<dbReference type="RefSeq" id="WP_276727593.1">
    <property type="nucleotide sequence ID" value="NZ_JAFKMR010000010.1"/>
</dbReference>
<evidence type="ECO:0000313" key="4">
    <source>
        <dbReference type="Proteomes" id="UP000664800"/>
    </source>
</evidence>
<organism evidence="3 4">
    <name type="scientific">Thiomonas arsenitoxydans (strain DSM 22701 / CIP 110005 / 3As)</name>
    <dbReference type="NCBI Taxonomy" id="426114"/>
    <lineage>
        <taxon>Bacteria</taxon>
        <taxon>Pseudomonadati</taxon>
        <taxon>Pseudomonadota</taxon>
        <taxon>Betaproteobacteria</taxon>
        <taxon>Burkholderiales</taxon>
        <taxon>Thiomonas</taxon>
    </lineage>
</organism>
<protein>
    <recommendedName>
        <fullName evidence="2">UPF0125 protein J0I24_02600</fullName>
    </recommendedName>
</protein>
<name>A0A8I1MST6_THIA3</name>
<dbReference type="PANTHER" id="PTHR37483:SF1">
    <property type="entry name" value="UPF0125 PROTEIN RATB"/>
    <property type="match status" value="1"/>
</dbReference>
<dbReference type="AlphaFoldDB" id="A0A8I1MST6"/>
<dbReference type="Pfam" id="PF03658">
    <property type="entry name" value="Ub-RnfH"/>
    <property type="match status" value="1"/>
</dbReference>
<dbReference type="HAMAP" id="MF_00460">
    <property type="entry name" value="UPF0125_RnfH"/>
    <property type="match status" value="1"/>
</dbReference>
<reference evidence="3" key="1">
    <citation type="submission" date="2021-02" db="EMBL/GenBank/DDBJ databases">
        <title>Thiocyanate and organic carbon inputs drive convergent selection for specific autotrophic Afipia and Thiobacillus strains within complex microbiomes.</title>
        <authorList>
            <person name="Huddy R.J."/>
            <person name="Sachdeva R."/>
            <person name="Kadzinga F."/>
            <person name="Kantor R.S."/>
            <person name="Harrison S.T.L."/>
            <person name="Banfield J.F."/>
        </authorList>
    </citation>
    <scope>NUCLEOTIDE SEQUENCE</scope>
    <source>
        <strain evidence="3">SCN18_13_7_16_R3_B_64_19</strain>
    </source>
</reference>
<sequence length="95" mass="10463">MVNIAVFYAPERGEPDLRRLALPAGATVSQALQASGMLGAHPELTWIDILYGIDGQRVTLQQVLQDGDRIDLCRPLLVDPMTARRLRAAASKPRR</sequence>
<dbReference type="EMBL" id="JAFKMR010000010">
    <property type="protein sequence ID" value="MBN8743175.1"/>
    <property type="molecule type" value="Genomic_DNA"/>
</dbReference>
<proteinExistence type="inferred from homology"/>
<dbReference type="PANTHER" id="PTHR37483">
    <property type="entry name" value="UPF0125 PROTEIN RATB"/>
    <property type="match status" value="1"/>
</dbReference>
<dbReference type="Gene3D" id="3.10.20.280">
    <property type="entry name" value="RnfH-like"/>
    <property type="match status" value="1"/>
</dbReference>
<dbReference type="InterPro" id="IPR037021">
    <property type="entry name" value="RnfH_sf"/>
</dbReference>
<dbReference type="Proteomes" id="UP000664800">
    <property type="component" value="Unassembled WGS sequence"/>
</dbReference>